<comment type="caution">
    <text evidence="1">The sequence shown here is derived from an EMBL/GenBank/DDBJ whole genome shotgun (WGS) entry which is preliminary data.</text>
</comment>
<sequence>MSAFGVGSKCIRSSFYEPFDRTGVKEPTILAVKINGCNMEFTLRREGWSLPVIYAGKYRVTSEVESTQMLEVYEWSGGSAPTAPDFSELTFTQIRHEGNGRGFNTLHFILEGGNAVYTTHHSPGLLI</sequence>
<dbReference type="EMBL" id="JAAPAO010000184">
    <property type="protein sequence ID" value="KAF4668750.1"/>
    <property type="molecule type" value="Genomic_DNA"/>
</dbReference>
<protein>
    <submittedName>
        <fullName evidence="1">Uncharacterized protein</fullName>
    </submittedName>
</protein>
<accession>A0A7J6MC46</accession>
<reference evidence="1 2" key="1">
    <citation type="submission" date="2020-04" db="EMBL/GenBank/DDBJ databases">
        <title>Perkinsus chesapeaki whole genome sequence.</title>
        <authorList>
            <person name="Bogema D.R."/>
        </authorList>
    </citation>
    <scope>NUCLEOTIDE SEQUENCE [LARGE SCALE GENOMIC DNA]</scope>
    <source>
        <strain evidence="1">ATCC PRA-425</strain>
    </source>
</reference>
<dbReference type="AlphaFoldDB" id="A0A7J6MC46"/>
<organism evidence="1 2">
    <name type="scientific">Perkinsus chesapeaki</name>
    <name type="common">Clam parasite</name>
    <name type="synonym">Perkinsus andrewsi</name>
    <dbReference type="NCBI Taxonomy" id="330153"/>
    <lineage>
        <taxon>Eukaryota</taxon>
        <taxon>Sar</taxon>
        <taxon>Alveolata</taxon>
        <taxon>Perkinsozoa</taxon>
        <taxon>Perkinsea</taxon>
        <taxon>Perkinsida</taxon>
        <taxon>Perkinsidae</taxon>
        <taxon>Perkinsus</taxon>
    </lineage>
</organism>
<evidence type="ECO:0000313" key="1">
    <source>
        <dbReference type="EMBL" id="KAF4668750.1"/>
    </source>
</evidence>
<proteinExistence type="predicted"/>
<keyword evidence="2" id="KW-1185">Reference proteome</keyword>
<evidence type="ECO:0000313" key="2">
    <source>
        <dbReference type="Proteomes" id="UP000591131"/>
    </source>
</evidence>
<name>A0A7J6MC46_PERCH</name>
<gene>
    <name evidence="1" type="ORF">FOL47_002870</name>
</gene>
<dbReference type="Proteomes" id="UP000591131">
    <property type="component" value="Unassembled WGS sequence"/>
</dbReference>